<dbReference type="Proteomes" id="UP000318720">
    <property type="component" value="Unassembled WGS sequence"/>
</dbReference>
<dbReference type="GO" id="GO:0004674">
    <property type="term" value="F:protein serine/threonine kinase activity"/>
    <property type="evidence" value="ECO:0007669"/>
    <property type="project" value="UniProtKB-KW"/>
</dbReference>
<organism evidence="4 5">
    <name type="scientific">Streptomyces ipomoeae</name>
    <dbReference type="NCBI Taxonomy" id="103232"/>
    <lineage>
        <taxon>Bacteria</taxon>
        <taxon>Bacillati</taxon>
        <taxon>Actinomycetota</taxon>
        <taxon>Actinomycetes</taxon>
        <taxon>Kitasatosporales</taxon>
        <taxon>Streptomycetaceae</taxon>
        <taxon>Streptomyces</taxon>
    </lineage>
</organism>
<dbReference type="PANTHER" id="PTHR35526:SF3">
    <property type="entry name" value="ANTI-SIGMA-F FACTOR RSBW"/>
    <property type="match status" value="1"/>
</dbReference>
<evidence type="ECO:0000256" key="1">
    <source>
        <dbReference type="ARBA" id="ARBA00022527"/>
    </source>
</evidence>
<feature type="region of interest" description="Disordered" evidence="2">
    <location>
        <begin position="94"/>
        <end position="125"/>
    </location>
</feature>
<dbReference type="Pfam" id="PF13581">
    <property type="entry name" value="HATPase_c_2"/>
    <property type="match status" value="1"/>
</dbReference>
<accession>A0AAE8W6H8</accession>
<keyword evidence="4" id="KW-0547">Nucleotide-binding</keyword>
<comment type="caution">
    <text evidence="4">The sequence shown here is derived from an EMBL/GenBank/DDBJ whole genome shotgun (WGS) entry which is preliminary data.</text>
</comment>
<feature type="region of interest" description="Disordered" evidence="2">
    <location>
        <begin position="47"/>
        <end position="67"/>
    </location>
</feature>
<feature type="compositionally biased region" description="Basic and acidic residues" evidence="2">
    <location>
        <begin position="47"/>
        <end position="59"/>
    </location>
</feature>
<evidence type="ECO:0000256" key="2">
    <source>
        <dbReference type="SAM" id="MobiDB-lite"/>
    </source>
</evidence>
<keyword evidence="1" id="KW-0808">Transferase</keyword>
<evidence type="ECO:0000259" key="3">
    <source>
        <dbReference type="Pfam" id="PF13581"/>
    </source>
</evidence>
<dbReference type="InterPro" id="IPR050267">
    <property type="entry name" value="Anti-sigma-factor_SerPK"/>
</dbReference>
<dbReference type="PANTHER" id="PTHR35526">
    <property type="entry name" value="ANTI-SIGMA-F FACTOR RSBW-RELATED"/>
    <property type="match status" value="1"/>
</dbReference>
<gene>
    <name evidence="4" type="ORF">Sipo8835_03450</name>
</gene>
<sequence length="288" mass="30203">MTGDGGETQVRLLPWTGARGGPCLLLTGGDGPVSRLADRIENEKPRLADRLSSRARDDFGAQGTESEGAELGFPALRLADALASALLITRSGDTRCEASRQEPPPGEQLSSSEAEAEAERETSPCMRPVERWTFGLLSLPGTDLASASAARRYVRDMARSWGLTPDAVDGLETVVGELAANALEHSDSDLITVTLVLAAAVAIVSVTDAGPGREAAATMPLPRMPGHEEERGRGLLITEALAARWGRRRMGNGLTVWAELVVESPGNAVNGLPRSGRGERSSGSGSSP</sequence>
<keyword evidence="4" id="KW-0067">ATP-binding</keyword>
<feature type="region of interest" description="Disordered" evidence="2">
    <location>
        <begin position="267"/>
        <end position="288"/>
    </location>
</feature>
<protein>
    <submittedName>
        <fullName evidence="4">ATP-binding protein</fullName>
    </submittedName>
</protein>
<dbReference type="GO" id="GO:0005524">
    <property type="term" value="F:ATP binding"/>
    <property type="evidence" value="ECO:0007669"/>
    <property type="project" value="UniProtKB-KW"/>
</dbReference>
<dbReference type="EMBL" id="SPAZ01000036">
    <property type="protein sequence ID" value="TQE38947.1"/>
    <property type="molecule type" value="Genomic_DNA"/>
</dbReference>
<name>A0AAE8W6H8_9ACTN</name>
<keyword evidence="1" id="KW-0418">Kinase</keyword>
<dbReference type="Gene3D" id="3.30.565.10">
    <property type="entry name" value="Histidine kinase-like ATPase, C-terminal domain"/>
    <property type="match status" value="1"/>
</dbReference>
<dbReference type="SUPFAM" id="SSF55874">
    <property type="entry name" value="ATPase domain of HSP90 chaperone/DNA topoisomerase II/histidine kinase"/>
    <property type="match status" value="1"/>
</dbReference>
<reference evidence="4 5" key="1">
    <citation type="submission" date="2019-03" db="EMBL/GenBank/DDBJ databases">
        <title>Comparative genomic analyses of the sweetpotato soil rot pathogen, Streptomyces ipomoeae.</title>
        <authorList>
            <person name="Ruschel Soares N."/>
            <person name="Badger J.H."/>
            <person name="Huguet-Tapia J.C."/>
            <person name="Clark C.A."/>
            <person name="Pettis G.S."/>
        </authorList>
    </citation>
    <scope>NUCLEOTIDE SEQUENCE [LARGE SCALE GENOMIC DNA]</scope>
    <source>
        <strain evidence="4 5">88-35</strain>
    </source>
</reference>
<dbReference type="InterPro" id="IPR036890">
    <property type="entry name" value="HATPase_C_sf"/>
</dbReference>
<keyword evidence="1" id="KW-0723">Serine/threonine-protein kinase</keyword>
<evidence type="ECO:0000313" key="5">
    <source>
        <dbReference type="Proteomes" id="UP000318720"/>
    </source>
</evidence>
<evidence type="ECO:0000313" key="4">
    <source>
        <dbReference type="EMBL" id="TQE38947.1"/>
    </source>
</evidence>
<feature type="domain" description="Histidine kinase/HSP90-like ATPase" evidence="3">
    <location>
        <begin position="143"/>
        <end position="257"/>
    </location>
</feature>
<dbReference type="AlphaFoldDB" id="A0AAE8W6H8"/>
<dbReference type="RefSeq" id="WP_141580678.1">
    <property type="nucleotide sequence ID" value="NZ_SPAY01000189.1"/>
</dbReference>
<dbReference type="InterPro" id="IPR003594">
    <property type="entry name" value="HATPase_dom"/>
</dbReference>
<proteinExistence type="predicted"/>
<dbReference type="CDD" id="cd16936">
    <property type="entry name" value="HATPase_RsbW-like"/>
    <property type="match status" value="1"/>
</dbReference>